<comment type="caution">
    <text evidence="2">The sequence shown here is derived from an EMBL/GenBank/DDBJ whole genome shotgun (WGS) entry which is preliminary data.</text>
</comment>
<dbReference type="InterPro" id="IPR029442">
    <property type="entry name" value="GyrI-like"/>
</dbReference>
<accession>A0ABT9CK75</accession>
<dbReference type="Proteomes" id="UP001240171">
    <property type="component" value="Unassembled WGS sequence"/>
</dbReference>
<dbReference type="SUPFAM" id="SSF55136">
    <property type="entry name" value="Probable bacterial effector-binding domain"/>
    <property type="match status" value="1"/>
</dbReference>
<dbReference type="InterPro" id="IPR010499">
    <property type="entry name" value="AraC_E-bd"/>
</dbReference>
<dbReference type="PANTHER" id="PTHR40055:SF1">
    <property type="entry name" value="TRANSCRIPTIONAL REGULATOR YGIV-RELATED"/>
    <property type="match status" value="1"/>
</dbReference>
<evidence type="ECO:0000259" key="1">
    <source>
        <dbReference type="SMART" id="SM00871"/>
    </source>
</evidence>
<dbReference type="SMART" id="SM00871">
    <property type="entry name" value="AraC_E_bind"/>
    <property type="match status" value="1"/>
</dbReference>
<proteinExistence type="predicted"/>
<gene>
    <name evidence="2" type="ORF">Q5741_16765</name>
</gene>
<dbReference type="Pfam" id="PF06445">
    <property type="entry name" value="GyrI-like"/>
    <property type="match status" value="1"/>
</dbReference>
<dbReference type="EMBL" id="JAUQTB010000011">
    <property type="protein sequence ID" value="MDO7908066.1"/>
    <property type="molecule type" value="Genomic_DNA"/>
</dbReference>
<evidence type="ECO:0000313" key="2">
    <source>
        <dbReference type="EMBL" id="MDO7908066.1"/>
    </source>
</evidence>
<evidence type="ECO:0000313" key="3">
    <source>
        <dbReference type="Proteomes" id="UP001240171"/>
    </source>
</evidence>
<dbReference type="PANTHER" id="PTHR40055">
    <property type="entry name" value="TRANSCRIPTIONAL REGULATOR YGIV-RELATED"/>
    <property type="match status" value="1"/>
</dbReference>
<keyword evidence="3" id="KW-1185">Reference proteome</keyword>
<protein>
    <submittedName>
        <fullName evidence="2">GyrI-like domain-containing protein</fullName>
    </submittedName>
</protein>
<reference evidence="2 3" key="1">
    <citation type="submission" date="2023-07" db="EMBL/GenBank/DDBJ databases">
        <title>Paenibacillus sp. JX-17 nov. isolated from soil.</title>
        <authorList>
            <person name="Wan Y."/>
            <person name="Liu B."/>
        </authorList>
    </citation>
    <scope>NUCLEOTIDE SEQUENCE [LARGE SCALE GENOMIC DNA]</scope>
    <source>
        <strain evidence="2 3">JX-17</strain>
    </source>
</reference>
<name>A0ABT9CK75_9BACL</name>
<organism evidence="2 3">
    <name type="scientific">Paenibacillus lacisoli</name>
    <dbReference type="NCBI Taxonomy" id="3064525"/>
    <lineage>
        <taxon>Bacteria</taxon>
        <taxon>Bacillati</taxon>
        <taxon>Bacillota</taxon>
        <taxon>Bacilli</taxon>
        <taxon>Bacillales</taxon>
        <taxon>Paenibacillaceae</taxon>
        <taxon>Paenibacillus</taxon>
    </lineage>
</organism>
<sequence length="150" mass="17167">MKFQVQTMPEYRIAYMRRVGPYGPGNAELMDQLKIWAEEHQLLTDTSIILGITRDDPAVTAAELCRYDCGLVIPEKLQVDVHVNLDVLSGGKYLICKVPHTAQDIQQAWNEIMAEAIRCGHYVDSRPVFERYTGAMLRQHECELCVPIFR</sequence>
<dbReference type="Gene3D" id="3.20.80.10">
    <property type="entry name" value="Regulatory factor, effector binding domain"/>
    <property type="match status" value="1"/>
</dbReference>
<dbReference type="InterPro" id="IPR050908">
    <property type="entry name" value="SmbC-like"/>
</dbReference>
<dbReference type="InterPro" id="IPR011256">
    <property type="entry name" value="Reg_factor_effector_dom_sf"/>
</dbReference>
<dbReference type="RefSeq" id="WP_305025285.1">
    <property type="nucleotide sequence ID" value="NZ_JAUQTB010000011.1"/>
</dbReference>
<feature type="domain" description="AraC effector-binding" evidence="1">
    <location>
        <begin position="1"/>
        <end position="149"/>
    </location>
</feature>